<dbReference type="RefSeq" id="WP_194115287.1">
    <property type="nucleotide sequence ID" value="NZ_JADFUA010000002.1"/>
</dbReference>
<dbReference type="InterPro" id="IPR036271">
    <property type="entry name" value="Tet_transcr_reg_TetR-rel_C_sf"/>
</dbReference>
<name>A0A8J7FG44_9NEIS</name>
<evidence type="ECO:0000313" key="7">
    <source>
        <dbReference type="EMBL" id="MBE9608763.1"/>
    </source>
</evidence>
<evidence type="ECO:0000256" key="5">
    <source>
        <dbReference type="PROSITE-ProRule" id="PRU00335"/>
    </source>
</evidence>
<dbReference type="InterPro" id="IPR001647">
    <property type="entry name" value="HTH_TetR"/>
</dbReference>
<organism evidence="7 8">
    <name type="scientific">Chitinilyticum piscinae</name>
    <dbReference type="NCBI Taxonomy" id="2866724"/>
    <lineage>
        <taxon>Bacteria</taxon>
        <taxon>Pseudomonadati</taxon>
        <taxon>Pseudomonadota</taxon>
        <taxon>Betaproteobacteria</taxon>
        <taxon>Neisseriales</taxon>
        <taxon>Chitinibacteraceae</taxon>
        <taxon>Chitinilyticum</taxon>
    </lineage>
</organism>
<gene>
    <name evidence="7" type="ORF">INR99_05310</name>
</gene>
<keyword evidence="1" id="KW-0678">Repressor</keyword>
<keyword evidence="8" id="KW-1185">Reference proteome</keyword>
<dbReference type="InterPro" id="IPR009057">
    <property type="entry name" value="Homeodomain-like_sf"/>
</dbReference>
<dbReference type="Proteomes" id="UP000604481">
    <property type="component" value="Unassembled WGS sequence"/>
</dbReference>
<dbReference type="PROSITE" id="PS50977">
    <property type="entry name" value="HTH_TETR_2"/>
    <property type="match status" value="1"/>
</dbReference>
<dbReference type="Pfam" id="PF00440">
    <property type="entry name" value="TetR_N"/>
    <property type="match status" value="1"/>
</dbReference>
<dbReference type="EMBL" id="JADFUA010000002">
    <property type="protein sequence ID" value="MBE9608763.1"/>
    <property type="molecule type" value="Genomic_DNA"/>
</dbReference>
<evidence type="ECO:0000256" key="4">
    <source>
        <dbReference type="ARBA" id="ARBA00023163"/>
    </source>
</evidence>
<comment type="caution">
    <text evidence="7">The sequence shown here is derived from an EMBL/GenBank/DDBJ whole genome shotgun (WGS) entry which is preliminary data.</text>
</comment>
<evidence type="ECO:0000259" key="6">
    <source>
        <dbReference type="PROSITE" id="PS50977"/>
    </source>
</evidence>
<dbReference type="PANTHER" id="PTHR30055">
    <property type="entry name" value="HTH-TYPE TRANSCRIPTIONAL REGULATOR RUTR"/>
    <property type="match status" value="1"/>
</dbReference>
<dbReference type="PANTHER" id="PTHR30055:SF226">
    <property type="entry name" value="HTH-TYPE TRANSCRIPTIONAL REGULATOR PKSA"/>
    <property type="match status" value="1"/>
</dbReference>
<dbReference type="GO" id="GO:0003700">
    <property type="term" value="F:DNA-binding transcription factor activity"/>
    <property type="evidence" value="ECO:0007669"/>
    <property type="project" value="TreeGrafter"/>
</dbReference>
<evidence type="ECO:0000256" key="1">
    <source>
        <dbReference type="ARBA" id="ARBA00022491"/>
    </source>
</evidence>
<dbReference type="InterPro" id="IPR039538">
    <property type="entry name" value="BetI_C"/>
</dbReference>
<dbReference type="AlphaFoldDB" id="A0A8J7FG44"/>
<evidence type="ECO:0000256" key="3">
    <source>
        <dbReference type="ARBA" id="ARBA00023125"/>
    </source>
</evidence>
<keyword evidence="3 5" id="KW-0238">DNA-binding</keyword>
<keyword evidence="2" id="KW-0805">Transcription regulation</keyword>
<dbReference type="SUPFAM" id="SSF48498">
    <property type="entry name" value="Tetracyclin repressor-like, C-terminal domain"/>
    <property type="match status" value="1"/>
</dbReference>
<dbReference type="SUPFAM" id="SSF46689">
    <property type="entry name" value="Homeodomain-like"/>
    <property type="match status" value="1"/>
</dbReference>
<dbReference type="Pfam" id="PF13977">
    <property type="entry name" value="TetR_C_6"/>
    <property type="match status" value="1"/>
</dbReference>
<dbReference type="InterPro" id="IPR050109">
    <property type="entry name" value="HTH-type_TetR-like_transc_reg"/>
</dbReference>
<reference evidence="7 8" key="1">
    <citation type="submission" date="2020-10" db="EMBL/GenBank/DDBJ databases">
        <title>The genome sequence of Chitinilyticum litopenaei 4Y14.</title>
        <authorList>
            <person name="Liu Y."/>
        </authorList>
    </citation>
    <scope>NUCLEOTIDE SEQUENCE [LARGE SCALE GENOMIC DNA]</scope>
    <source>
        <strain evidence="7 8">4Y14</strain>
    </source>
</reference>
<sequence length="200" mass="22190">MRPINPERQAERRQHILAAALRCFAQKGFHKTRTADICAEAGMSPGNLFHYFASKEALIIALVEADQAEVCARFARATQAEQGWQALLALLDHHLGLCAEPVYVQLTLDVIGEAVRNPALMACVQRSEAERRECLARLFERHAQTGDFQLSSPPGQVADWFLLLLDGVLGRAMVEADFVPARYRADLLAALQLQVRPLTS</sequence>
<keyword evidence="4" id="KW-0804">Transcription</keyword>
<accession>A0A8J7FG44</accession>
<dbReference type="GO" id="GO:0000976">
    <property type="term" value="F:transcription cis-regulatory region binding"/>
    <property type="evidence" value="ECO:0007669"/>
    <property type="project" value="TreeGrafter"/>
</dbReference>
<dbReference type="PRINTS" id="PR00455">
    <property type="entry name" value="HTHTETR"/>
</dbReference>
<proteinExistence type="predicted"/>
<evidence type="ECO:0000313" key="8">
    <source>
        <dbReference type="Proteomes" id="UP000604481"/>
    </source>
</evidence>
<feature type="DNA-binding region" description="H-T-H motif" evidence="5">
    <location>
        <begin position="33"/>
        <end position="52"/>
    </location>
</feature>
<protein>
    <submittedName>
        <fullName evidence="7">TetR/AcrR family transcriptional regulator</fullName>
    </submittedName>
</protein>
<dbReference type="Gene3D" id="1.10.357.10">
    <property type="entry name" value="Tetracycline Repressor, domain 2"/>
    <property type="match status" value="1"/>
</dbReference>
<feature type="domain" description="HTH tetR-type" evidence="6">
    <location>
        <begin position="10"/>
        <end position="70"/>
    </location>
</feature>
<evidence type="ECO:0000256" key="2">
    <source>
        <dbReference type="ARBA" id="ARBA00023015"/>
    </source>
</evidence>